<proteinExistence type="predicted"/>
<dbReference type="Gene3D" id="3.90.1720.10">
    <property type="entry name" value="endopeptidase domain like (from Nostoc punctiforme)"/>
    <property type="match status" value="1"/>
</dbReference>
<dbReference type="Pfam" id="PF24246">
    <property type="entry name" value="SH3b_T"/>
    <property type="match status" value="2"/>
</dbReference>
<dbReference type="InterPro" id="IPR007921">
    <property type="entry name" value="CHAP_dom"/>
</dbReference>
<dbReference type="SUPFAM" id="SSF54001">
    <property type="entry name" value="Cysteine proteinases"/>
    <property type="match status" value="1"/>
</dbReference>
<dbReference type="InterPro" id="IPR057505">
    <property type="entry name" value="SH3b_T_C"/>
</dbReference>
<feature type="domain" description="Peptidase C51" evidence="1">
    <location>
        <begin position="36"/>
        <end position="164"/>
    </location>
</feature>
<dbReference type="EMBL" id="RXWV01000023">
    <property type="protein sequence ID" value="RTX73984.1"/>
    <property type="molecule type" value="Genomic_DNA"/>
</dbReference>
<evidence type="ECO:0000259" key="1">
    <source>
        <dbReference type="PROSITE" id="PS50911"/>
    </source>
</evidence>
<protein>
    <submittedName>
        <fullName evidence="2">CHAP domain-containing protein</fullName>
    </submittedName>
</protein>
<dbReference type="PROSITE" id="PS50911">
    <property type="entry name" value="CHAP"/>
    <property type="match status" value="1"/>
</dbReference>
<organism evidence="2 3">
    <name type="scientific">Mammaliicoccus sciuri</name>
    <name type="common">Staphylococcus sciuri</name>
    <dbReference type="NCBI Taxonomy" id="1296"/>
    <lineage>
        <taxon>Bacteria</taxon>
        <taxon>Bacillati</taxon>
        <taxon>Bacillota</taxon>
        <taxon>Bacilli</taxon>
        <taxon>Bacillales</taxon>
        <taxon>Staphylococcaceae</taxon>
        <taxon>Mammaliicoccus</taxon>
    </lineage>
</organism>
<reference evidence="2 3" key="1">
    <citation type="submission" date="2018-10" db="EMBL/GenBank/DDBJ databases">
        <title>A collection Staphylococci species genome sequencing.</title>
        <authorList>
            <person name="Cole K."/>
        </authorList>
    </citation>
    <scope>NUCLEOTIDE SEQUENCE [LARGE SCALE GENOMIC DNA]</scope>
    <source>
        <strain evidence="3">NCTC 12218</strain>
    </source>
</reference>
<sequence length="363" mass="41586">MNKTKDYFISQIKNYYEGKKTSSTQIPEVDPTIKSLTEAVAYINKLEGKGWDFDGAYGWQCFDLVNYYWKYVTNHSLAGESAKDIPTKNDFTGYATIYKEPKIGDVAVFNADYGYGHGHTSIVTKVDKNGFESLDQNWYDGGADKKEVAQRVYHKRDDNIVFIRPHFEDKVPEQEKVVKPKEVATAKGELKVGSIPPKDISNSKNAYFRAKADSAGVSICKLKDGKYYPTNEVYQPGYSQFYIFEIKNGWARVYSNTNNGWVWYERLRIEEMYNAPKKTSSAKLKVGSVPPKTYKKQNSAIFQAKADSAGVTITDRKGNLTNEKYKQGQIFYVFEIVNGYCRVYSPTNNGYVWHERLRITKVY</sequence>
<dbReference type="AlphaFoldDB" id="A0AAJ4VIL6"/>
<dbReference type="InterPro" id="IPR038765">
    <property type="entry name" value="Papain-like_cys_pep_sf"/>
</dbReference>
<dbReference type="Pfam" id="PF05257">
    <property type="entry name" value="CHAP"/>
    <property type="match status" value="1"/>
</dbReference>
<name>A0AAJ4VIL6_MAMSC</name>
<dbReference type="Proteomes" id="UP000274792">
    <property type="component" value="Unassembled WGS sequence"/>
</dbReference>
<evidence type="ECO:0000313" key="3">
    <source>
        <dbReference type="Proteomes" id="UP000274792"/>
    </source>
</evidence>
<gene>
    <name evidence="2" type="ORF">CD117_03980</name>
</gene>
<accession>A0AAJ4VIL6</accession>
<comment type="caution">
    <text evidence="2">The sequence shown here is derived from an EMBL/GenBank/DDBJ whole genome shotgun (WGS) entry which is preliminary data.</text>
</comment>
<evidence type="ECO:0000313" key="2">
    <source>
        <dbReference type="EMBL" id="RTX73984.1"/>
    </source>
</evidence>